<accession>A0A328AXK5</accession>
<gene>
    <name evidence="2" type="ORF">DJ021_00705</name>
</gene>
<dbReference type="InterPro" id="IPR029058">
    <property type="entry name" value="AB_hydrolase_fold"/>
</dbReference>
<evidence type="ECO:0000259" key="1">
    <source>
        <dbReference type="Pfam" id="PF12146"/>
    </source>
</evidence>
<name>A0A328AXK5_9CAUL</name>
<dbReference type="SUPFAM" id="SSF53474">
    <property type="entry name" value="alpha/beta-Hydrolases"/>
    <property type="match status" value="1"/>
</dbReference>
<dbReference type="PIRSF" id="PIRSF017388">
    <property type="entry name" value="Esterase_lipase"/>
    <property type="match status" value="1"/>
</dbReference>
<dbReference type="InterPro" id="IPR051044">
    <property type="entry name" value="MAG_DAG_Lipase"/>
</dbReference>
<feature type="domain" description="Serine aminopeptidase S33" evidence="1">
    <location>
        <begin position="24"/>
        <end position="260"/>
    </location>
</feature>
<keyword evidence="3" id="KW-1185">Reference proteome</keyword>
<evidence type="ECO:0000313" key="2">
    <source>
        <dbReference type="EMBL" id="RAK58426.1"/>
    </source>
</evidence>
<dbReference type="AlphaFoldDB" id="A0A328AXK5"/>
<dbReference type="EMBL" id="QFYP01000001">
    <property type="protein sequence ID" value="RAK58426.1"/>
    <property type="molecule type" value="Genomic_DNA"/>
</dbReference>
<dbReference type="GO" id="GO:0052689">
    <property type="term" value="F:carboxylic ester hydrolase activity"/>
    <property type="evidence" value="ECO:0007669"/>
    <property type="project" value="InterPro"/>
</dbReference>
<reference evidence="3" key="1">
    <citation type="submission" date="2018-05" db="EMBL/GenBank/DDBJ databases">
        <authorList>
            <person name="Li X."/>
        </authorList>
    </citation>
    <scope>NUCLEOTIDE SEQUENCE [LARGE SCALE GENOMIC DNA]</scope>
    <source>
        <strain evidence="3">HKS-05</strain>
    </source>
</reference>
<protein>
    <submittedName>
        <fullName evidence="2">Carboxylesterase</fullName>
    </submittedName>
</protein>
<dbReference type="Pfam" id="PF12146">
    <property type="entry name" value="Hydrolase_4"/>
    <property type="match status" value="1"/>
</dbReference>
<organism evidence="2 3">
    <name type="scientific">Phenylobacterium hankyongense</name>
    <dbReference type="NCBI Taxonomy" id="1813876"/>
    <lineage>
        <taxon>Bacteria</taxon>
        <taxon>Pseudomonadati</taxon>
        <taxon>Pseudomonadota</taxon>
        <taxon>Alphaproteobacteria</taxon>
        <taxon>Caulobacterales</taxon>
        <taxon>Caulobacteraceae</taxon>
        <taxon>Phenylobacterium</taxon>
    </lineage>
</organism>
<dbReference type="Gene3D" id="3.40.50.1820">
    <property type="entry name" value="alpha/beta hydrolase"/>
    <property type="match status" value="1"/>
</dbReference>
<dbReference type="RefSeq" id="WP_111455698.1">
    <property type="nucleotide sequence ID" value="NZ_QFYP01000001.1"/>
</dbReference>
<sequence>MSGLLTPTAAARALSFRLKGSLGKAVLLLHGMTGAPGEMKFLAKRLHRRGFSVAAPLLAGHGTDEKALLASDWRDWLGSAREAFAALQADHDEVYVAGICVGGALGLALAAEEPAVAGAAVYSMTYRYDGWNMRRWYSAVTPLAKPFAGLPLLRRISFVEPYPFGLKDERLREGMAATQGAVIPGALDRVPLGAMHEMHRLADHIDRVGRDVTQPALILHARDDDMSHPRNAERLGKVLGGPVDLRLLDDCYHMIHVDKQRDLVGDITADFFGAPPRAGEARAGASADA</sequence>
<dbReference type="PANTHER" id="PTHR11614">
    <property type="entry name" value="PHOSPHOLIPASE-RELATED"/>
    <property type="match status" value="1"/>
</dbReference>
<proteinExistence type="predicted"/>
<comment type="caution">
    <text evidence="2">The sequence shown here is derived from an EMBL/GenBank/DDBJ whole genome shotgun (WGS) entry which is preliminary data.</text>
</comment>
<dbReference type="Proteomes" id="UP000249842">
    <property type="component" value="Unassembled WGS sequence"/>
</dbReference>
<dbReference type="InterPro" id="IPR012354">
    <property type="entry name" value="Esterase_lipase"/>
</dbReference>
<evidence type="ECO:0000313" key="3">
    <source>
        <dbReference type="Proteomes" id="UP000249842"/>
    </source>
</evidence>
<dbReference type="InterPro" id="IPR022742">
    <property type="entry name" value="Hydrolase_4"/>
</dbReference>
<dbReference type="OrthoDB" id="7375358at2"/>